<accession>A0A6J6A1I5</accession>
<name>A0A6J6A1I5_9ZZZZ</name>
<dbReference type="EMBL" id="CAESAN010000161">
    <property type="protein sequence ID" value="CAB4346930.1"/>
    <property type="molecule type" value="Genomic_DNA"/>
</dbReference>
<gene>
    <name evidence="1" type="ORF">UFOPK3547_01523</name>
</gene>
<organism evidence="1">
    <name type="scientific">freshwater metagenome</name>
    <dbReference type="NCBI Taxonomy" id="449393"/>
    <lineage>
        <taxon>unclassified sequences</taxon>
        <taxon>metagenomes</taxon>
        <taxon>ecological metagenomes</taxon>
    </lineage>
</organism>
<evidence type="ECO:0000313" key="1">
    <source>
        <dbReference type="EMBL" id="CAB4346930.1"/>
    </source>
</evidence>
<dbReference type="AlphaFoldDB" id="A0A6J6A1I5"/>
<sequence length="145" mass="15290">MGADRVEERQRTAAGADHKAKVAVKLGDVACNSAVVLGVYLFAGKLKGGGLARFARLLIADAKLGQQLLVAAAGLVLHVHVRVERDERSVGEAADRVDLGQSHVVVDEELCQLGDDRDQLVQLGAADAGGGDHFLRFKAADRAQV</sequence>
<proteinExistence type="predicted"/>
<protein>
    <submittedName>
        <fullName evidence="1">Unannotated protein</fullName>
    </submittedName>
</protein>
<reference evidence="1" key="1">
    <citation type="submission" date="2020-05" db="EMBL/GenBank/DDBJ databases">
        <authorList>
            <person name="Chiriac C."/>
            <person name="Salcher M."/>
            <person name="Ghai R."/>
            <person name="Kavagutti S V."/>
        </authorList>
    </citation>
    <scope>NUCLEOTIDE SEQUENCE</scope>
</reference>